<evidence type="ECO:0000256" key="1">
    <source>
        <dbReference type="SAM" id="MobiDB-lite"/>
    </source>
</evidence>
<dbReference type="EMBL" id="NHTK01004873">
    <property type="protein sequence ID" value="PPQ84467.1"/>
    <property type="molecule type" value="Genomic_DNA"/>
</dbReference>
<dbReference type="Proteomes" id="UP000284842">
    <property type="component" value="Unassembled WGS sequence"/>
</dbReference>
<accession>A0A409X135</accession>
<feature type="region of interest" description="Disordered" evidence="1">
    <location>
        <begin position="43"/>
        <end position="144"/>
    </location>
</feature>
<evidence type="ECO:0000313" key="3">
    <source>
        <dbReference type="Proteomes" id="UP000284842"/>
    </source>
</evidence>
<protein>
    <submittedName>
        <fullName evidence="2">Uncharacterized protein</fullName>
    </submittedName>
</protein>
<name>A0A409X135_9AGAR</name>
<dbReference type="InParanoid" id="A0A409X135"/>
<gene>
    <name evidence="2" type="ORF">CVT24_012143</name>
</gene>
<dbReference type="AlphaFoldDB" id="A0A409X135"/>
<evidence type="ECO:0000313" key="2">
    <source>
        <dbReference type="EMBL" id="PPQ84467.1"/>
    </source>
</evidence>
<organism evidence="2 3">
    <name type="scientific">Panaeolus cyanescens</name>
    <dbReference type="NCBI Taxonomy" id="181874"/>
    <lineage>
        <taxon>Eukaryota</taxon>
        <taxon>Fungi</taxon>
        <taxon>Dikarya</taxon>
        <taxon>Basidiomycota</taxon>
        <taxon>Agaricomycotina</taxon>
        <taxon>Agaricomycetes</taxon>
        <taxon>Agaricomycetidae</taxon>
        <taxon>Agaricales</taxon>
        <taxon>Agaricineae</taxon>
        <taxon>Galeropsidaceae</taxon>
        <taxon>Panaeolus</taxon>
    </lineage>
</organism>
<feature type="compositionally biased region" description="Low complexity" evidence="1">
    <location>
        <begin position="103"/>
        <end position="117"/>
    </location>
</feature>
<comment type="caution">
    <text evidence="2">The sequence shown here is derived from an EMBL/GenBank/DDBJ whole genome shotgun (WGS) entry which is preliminary data.</text>
</comment>
<feature type="compositionally biased region" description="Polar residues" evidence="1">
    <location>
        <begin position="90"/>
        <end position="99"/>
    </location>
</feature>
<dbReference type="OrthoDB" id="73076at2759"/>
<sequence length="241" mass="26317">MSVPLCEPSNATTDRITWFLQLSSAVVKASAGKNLPTALPLISAPSRPKDINYLPCSESTNGDDDLDLLEVSGDDDDDVDLHSDDGGITGSSPSATTAQVEGVAVDADWDATSSDSEATSDEEMKPTKKKTKSGDGMSKSARSSRAIRAKIKAGTYQINEAKYDTWKKKKKILADDPHAEFSTKDIRKVRHSSCGESLKVKDPYDYSRWRDHVTKRCSLLPQNLGKRKRLPKGQNAHSLFS</sequence>
<feature type="compositionally biased region" description="Acidic residues" evidence="1">
    <location>
        <begin position="61"/>
        <end position="79"/>
    </location>
</feature>
<reference evidence="2 3" key="1">
    <citation type="journal article" date="2018" name="Evol. Lett.">
        <title>Horizontal gene cluster transfer increased hallucinogenic mushroom diversity.</title>
        <authorList>
            <person name="Reynolds H.T."/>
            <person name="Vijayakumar V."/>
            <person name="Gluck-Thaler E."/>
            <person name="Korotkin H.B."/>
            <person name="Matheny P.B."/>
            <person name="Slot J.C."/>
        </authorList>
    </citation>
    <scope>NUCLEOTIDE SEQUENCE [LARGE SCALE GENOMIC DNA]</scope>
    <source>
        <strain evidence="2 3">2629</strain>
    </source>
</reference>
<keyword evidence="3" id="KW-1185">Reference proteome</keyword>
<proteinExistence type="predicted"/>